<protein>
    <submittedName>
        <fullName evidence="2">Cytochrome oxidase biogenesis protein Sco1/SenC/PrrC, putative copper metallochaperone</fullName>
    </submittedName>
</protein>
<gene>
    <name evidence="2" type="ORF">MGWOODY_Tha1823</name>
</gene>
<organism evidence="2">
    <name type="scientific">hydrothermal vent metagenome</name>
    <dbReference type="NCBI Taxonomy" id="652676"/>
    <lineage>
        <taxon>unclassified sequences</taxon>
        <taxon>metagenomes</taxon>
        <taxon>ecological metagenomes</taxon>
    </lineage>
</organism>
<sequence>MLNATQRIFASVLFLLLVSAMTGGALARLNGPSAVGIDGVRIFSRGIPISDGQFIAQTGNSFHLSELSGSWSLLFFGYTYCPDVCPMTLANLSRTWKRLPLDVQAQLNVVLVSVDPERDTPASMAPYMGYFNPSFMALTGNPTALKTLATEVNAFFARVERDGDLAYLMDHSANIVLIDPAGQYRGYIEPPLDPQRLTSVIQQLVSMPRY</sequence>
<proteinExistence type="inferred from homology"/>
<dbReference type="Pfam" id="PF02630">
    <property type="entry name" value="SCO1-SenC"/>
    <property type="match status" value="1"/>
</dbReference>
<dbReference type="EMBL" id="CZQC01000067">
    <property type="protein sequence ID" value="CUS42500.1"/>
    <property type="molecule type" value="Genomic_DNA"/>
</dbReference>
<dbReference type="SUPFAM" id="SSF52833">
    <property type="entry name" value="Thioredoxin-like"/>
    <property type="match status" value="1"/>
</dbReference>
<dbReference type="Gene3D" id="3.40.30.10">
    <property type="entry name" value="Glutaredoxin"/>
    <property type="match status" value="1"/>
</dbReference>
<dbReference type="CDD" id="cd02968">
    <property type="entry name" value="SCO"/>
    <property type="match status" value="1"/>
</dbReference>
<name>A0A160TDB0_9ZZZZ</name>
<dbReference type="InterPro" id="IPR036249">
    <property type="entry name" value="Thioredoxin-like_sf"/>
</dbReference>
<evidence type="ECO:0000256" key="1">
    <source>
        <dbReference type="ARBA" id="ARBA00010996"/>
    </source>
</evidence>
<comment type="similarity">
    <text evidence="1">Belongs to the SCO1/2 family.</text>
</comment>
<dbReference type="PANTHER" id="PTHR12151">
    <property type="entry name" value="ELECTRON TRANSPORT PROTIN SCO1/SENC FAMILY MEMBER"/>
    <property type="match status" value="1"/>
</dbReference>
<dbReference type="InterPro" id="IPR003782">
    <property type="entry name" value="SCO1/SenC"/>
</dbReference>
<accession>A0A160TDB0</accession>
<dbReference type="AlphaFoldDB" id="A0A160TDB0"/>
<evidence type="ECO:0000313" key="2">
    <source>
        <dbReference type="EMBL" id="CUS42500.1"/>
    </source>
</evidence>
<reference evidence="2" key="1">
    <citation type="submission" date="2015-10" db="EMBL/GenBank/DDBJ databases">
        <authorList>
            <person name="Gilbert D.G."/>
        </authorList>
    </citation>
    <scope>NUCLEOTIDE SEQUENCE</scope>
</reference>
<dbReference type="PANTHER" id="PTHR12151:SF25">
    <property type="entry name" value="LINALOOL DEHYDRATASE_ISOMERASE DOMAIN-CONTAINING PROTEIN"/>
    <property type="match status" value="1"/>
</dbReference>